<name>A0AA95H7N2_9GAMM</name>
<dbReference type="AlphaFoldDB" id="A0AA95H7N2"/>
<organism evidence="6">
    <name type="scientific">Candidatus Thiocaldithrix dubininis</name>
    <dbReference type="NCBI Taxonomy" id="3080823"/>
    <lineage>
        <taxon>Bacteria</taxon>
        <taxon>Pseudomonadati</taxon>
        <taxon>Pseudomonadota</taxon>
        <taxon>Gammaproteobacteria</taxon>
        <taxon>Thiotrichales</taxon>
        <taxon>Thiotrichaceae</taxon>
        <taxon>Candidatus Thiocaldithrix</taxon>
    </lineage>
</organism>
<evidence type="ECO:0000313" key="6">
    <source>
        <dbReference type="EMBL" id="WGZ89576.1"/>
    </source>
</evidence>
<comment type="function">
    <text evidence="1">Plays a role in synthesis, processing and/or stability of 23S rRNA.</text>
</comment>
<evidence type="ECO:0000256" key="5">
    <source>
        <dbReference type="ARBA" id="ARBA00031841"/>
    </source>
</evidence>
<keyword evidence="4" id="KW-0690">Ribosome biogenesis</keyword>
<dbReference type="PANTHER" id="PTHR38099">
    <property type="entry name" value="LARGE RIBOSOMAL RNA SUBUNIT ACCUMULATION PROTEIN YCED"/>
    <property type="match status" value="1"/>
</dbReference>
<dbReference type="InterPro" id="IPR039255">
    <property type="entry name" value="YceD_bac"/>
</dbReference>
<evidence type="ECO:0000256" key="4">
    <source>
        <dbReference type="ARBA" id="ARBA00022517"/>
    </source>
</evidence>
<comment type="similarity">
    <text evidence="2">Belongs to the DUF177 domain family.</text>
</comment>
<dbReference type="GO" id="GO:0042254">
    <property type="term" value="P:ribosome biogenesis"/>
    <property type="evidence" value="ECO:0007669"/>
    <property type="project" value="UniProtKB-KW"/>
</dbReference>
<accession>A0AA95H7N2</accession>
<dbReference type="InterPro" id="IPR003772">
    <property type="entry name" value="YceD"/>
</dbReference>
<reference evidence="6" key="2">
    <citation type="submission" date="2023-04" db="EMBL/GenBank/DDBJ databases">
        <authorList>
            <person name="Beletskiy A.V."/>
            <person name="Mardanov A.V."/>
            <person name="Ravin N.V."/>
        </authorList>
    </citation>
    <scope>NUCLEOTIDE SEQUENCE</scope>
    <source>
        <strain evidence="6">GKL-01</strain>
    </source>
</reference>
<evidence type="ECO:0000256" key="3">
    <source>
        <dbReference type="ARBA" id="ARBA00015716"/>
    </source>
</evidence>
<dbReference type="KEGG" id="tdu:QJT80_08640"/>
<protein>
    <recommendedName>
        <fullName evidence="3">Large ribosomal RNA subunit accumulation protein YceD</fullName>
    </recommendedName>
    <alternativeName>
        <fullName evidence="5">23S rRNA accumulation protein YceD</fullName>
    </alternativeName>
</protein>
<evidence type="ECO:0000256" key="1">
    <source>
        <dbReference type="ARBA" id="ARBA00002868"/>
    </source>
</evidence>
<dbReference type="GO" id="GO:0005829">
    <property type="term" value="C:cytosol"/>
    <property type="evidence" value="ECO:0007669"/>
    <property type="project" value="TreeGrafter"/>
</dbReference>
<reference evidence="6" key="1">
    <citation type="journal article" date="2023" name="Int. J. Mol. Sci.">
        <title>Metagenomics Revealed a New Genus 'Candidatus Thiocaldithrix dubininis' gen. nov., sp. nov. and a New Species 'Candidatus Thiothrix putei' sp. nov. in the Family Thiotrichaceae, Some Members of Which Have Traits of Both Na+- and H+-Motive Energetics.</title>
        <authorList>
            <person name="Ravin N.V."/>
            <person name="Muntyan M.S."/>
            <person name="Smolyakov D.D."/>
            <person name="Rudenko T.S."/>
            <person name="Beletsky A.V."/>
            <person name="Mardanov A.V."/>
            <person name="Grabovich M.Y."/>
        </authorList>
    </citation>
    <scope>NUCLEOTIDE SEQUENCE</scope>
    <source>
        <strain evidence="6">GKL-01</strain>
    </source>
</reference>
<gene>
    <name evidence="6" type="ORF">QJT80_08640</name>
</gene>
<evidence type="ECO:0000256" key="2">
    <source>
        <dbReference type="ARBA" id="ARBA00010740"/>
    </source>
</evidence>
<dbReference type="EMBL" id="CP124755">
    <property type="protein sequence ID" value="WGZ89576.1"/>
    <property type="molecule type" value="Genomic_DNA"/>
</dbReference>
<proteinExistence type="inferred from homology"/>
<dbReference type="PANTHER" id="PTHR38099:SF1">
    <property type="entry name" value="LARGE RIBOSOMAL RNA SUBUNIT ACCUMULATION PROTEIN YCED"/>
    <property type="match status" value="1"/>
</dbReference>
<dbReference type="Pfam" id="PF02620">
    <property type="entry name" value="YceD"/>
    <property type="match status" value="1"/>
</dbReference>
<dbReference type="Proteomes" id="UP001300672">
    <property type="component" value="Chromosome"/>
</dbReference>
<sequence>MLNRLPVEVNPFRLVEQRKLLSGILPLKHMERLKELTVADSDDLQVNLEFTRTHSGLSLVIGSVKGKLMLECQRCLQPMEYVVDQPIQVALTASQSDQRPEQEGFEAWLVEDERLFLQDFVEDEILLALPFAVKHPQCEPARALIEALPTDLAATTIGGQEDDAEVEPATKKNPFAVLKDWKKTES</sequence>